<evidence type="ECO:0000256" key="12">
    <source>
        <dbReference type="ARBA" id="ARBA00029811"/>
    </source>
</evidence>
<dbReference type="CDD" id="cd09603">
    <property type="entry name" value="M1_APN_like"/>
    <property type="match status" value="1"/>
</dbReference>
<keyword evidence="9 16" id="KW-0378">Hydrolase</keyword>
<dbReference type="Gene3D" id="1.10.390.10">
    <property type="entry name" value="Neutral Protease Domain 2"/>
    <property type="match status" value="1"/>
</dbReference>
<evidence type="ECO:0000256" key="13">
    <source>
        <dbReference type="ARBA" id="ARBA00031533"/>
    </source>
</evidence>
<dbReference type="InterPro" id="IPR016024">
    <property type="entry name" value="ARM-type_fold"/>
</dbReference>
<accession>A0A841MF60</accession>
<dbReference type="EMBL" id="JACIJO010000002">
    <property type="protein sequence ID" value="MBB6325980.1"/>
    <property type="molecule type" value="Genomic_DNA"/>
</dbReference>
<dbReference type="GO" id="GO:0005615">
    <property type="term" value="C:extracellular space"/>
    <property type="evidence" value="ECO:0007669"/>
    <property type="project" value="TreeGrafter"/>
</dbReference>
<evidence type="ECO:0000256" key="9">
    <source>
        <dbReference type="ARBA" id="ARBA00022801"/>
    </source>
</evidence>
<dbReference type="InterPro" id="IPR027268">
    <property type="entry name" value="Peptidase_M4/M1_CTD_sf"/>
</dbReference>
<dbReference type="RefSeq" id="WP_246388369.1">
    <property type="nucleotide sequence ID" value="NZ_JACIJO010000002.1"/>
</dbReference>
<dbReference type="InterPro" id="IPR050344">
    <property type="entry name" value="Peptidase_M1_aminopeptidases"/>
</dbReference>
<dbReference type="PANTHER" id="PTHR11533">
    <property type="entry name" value="PROTEASE M1 ZINC METALLOPROTEASE"/>
    <property type="match status" value="1"/>
</dbReference>
<evidence type="ECO:0000256" key="2">
    <source>
        <dbReference type="ARBA" id="ARBA00001947"/>
    </source>
</evidence>
<dbReference type="InterPro" id="IPR011989">
    <property type="entry name" value="ARM-like"/>
</dbReference>
<dbReference type="SUPFAM" id="SSF63737">
    <property type="entry name" value="Leukotriene A4 hydrolase N-terminal domain"/>
    <property type="match status" value="1"/>
</dbReference>
<keyword evidence="7" id="KW-0645">Protease</keyword>
<protein>
    <recommendedName>
        <fullName evidence="5">Aminopeptidase N</fullName>
        <ecNumber evidence="4">3.4.11.2</ecNumber>
    </recommendedName>
    <alternativeName>
        <fullName evidence="12">Alanine aminopeptidase</fullName>
    </alternativeName>
    <alternativeName>
        <fullName evidence="13">Lysyl aminopeptidase</fullName>
    </alternativeName>
</protein>
<dbReference type="SUPFAM" id="SSF48371">
    <property type="entry name" value="ARM repeat"/>
    <property type="match status" value="1"/>
</dbReference>
<dbReference type="PANTHER" id="PTHR11533:SF174">
    <property type="entry name" value="PUROMYCIN-SENSITIVE AMINOPEPTIDASE-RELATED"/>
    <property type="match status" value="1"/>
</dbReference>
<keyword evidence="17" id="KW-1185">Reference proteome</keyword>
<keyword evidence="11" id="KW-0482">Metalloprotease</keyword>
<dbReference type="InterPro" id="IPR014782">
    <property type="entry name" value="Peptidase_M1_dom"/>
</dbReference>
<evidence type="ECO:0000256" key="8">
    <source>
        <dbReference type="ARBA" id="ARBA00022723"/>
    </source>
</evidence>
<evidence type="ECO:0000256" key="4">
    <source>
        <dbReference type="ARBA" id="ARBA00012564"/>
    </source>
</evidence>
<dbReference type="Proteomes" id="UP000588604">
    <property type="component" value="Unassembled WGS sequence"/>
</dbReference>
<dbReference type="GO" id="GO:0043171">
    <property type="term" value="P:peptide catabolic process"/>
    <property type="evidence" value="ECO:0007669"/>
    <property type="project" value="TreeGrafter"/>
</dbReference>
<dbReference type="PROSITE" id="PS51257">
    <property type="entry name" value="PROKAR_LIPOPROTEIN"/>
    <property type="match status" value="1"/>
</dbReference>
<dbReference type="GO" id="GO:0070006">
    <property type="term" value="F:metalloaminopeptidase activity"/>
    <property type="evidence" value="ECO:0007669"/>
    <property type="project" value="TreeGrafter"/>
</dbReference>
<dbReference type="GO" id="GO:0005737">
    <property type="term" value="C:cytoplasm"/>
    <property type="evidence" value="ECO:0007669"/>
    <property type="project" value="TreeGrafter"/>
</dbReference>
<dbReference type="SUPFAM" id="SSF55486">
    <property type="entry name" value="Metalloproteases ('zincins'), catalytic domain"/>
    <property type="match status" value="1"/>
</dbReference>
<dbReference type="InterPro" id="IPR042097">
    <property type="entry name" value="Aminopeptidase_N-like_N_sf"/>
</dbReference>
<evidence type="ECO:0000313" key="16">
    <source>
        <dbReference type="EMBL" id="MBB6325980.1"/>
    </source>
</evidence>
<name>A0A841MF60_9BACT</name>
<dbReference type="Pfam" id="PF17900">
    <property type="entry name" value="Peptidase_M1_N"/>
    <property type="match status" value="1"/>
</dbReference>
<evidence type="ECO:0000259" key="14">
    <source>
        <dbReference type="Pfam" id="PF01433"/>
    </source>
</evidence>
<evidence type="ECO:0000256" key="6">
    <source>
        <dbReference type="ARBA" id="ARBA00022438"/>
    </source>
</evidence>
<dbReference type="PRINTS" id="PR00756">
    <property type="entry name" value="ALADIPTASE"/>
</dbReference>
<dbReference type="AlphaFoldDB" id="A0A841MF60"/>
<comment type="catalytic activity">
    <reaction evidence="1">
        <text>Release of an N-terminal amino acid, Xaa-|-Yaa- from a peptide, amide or arylamide. Xaa is preferably Ala, but may be most amino acids including Pro (slow action). When a terminal hydrophobic residue is followed by a prolyl residue, the two may be released as an intact Xaa-Pro dipeptide.</text>
        <dbReference type="EC" id="3.4.11.2"/>
    </reaction>
</comment>
<sequence>MKQLQTKAKEILQKSTLFGFTSLLILMSSCKSSENIPDTEIDEPDEEIGIEIEEEKGIDTLQLIQQIQAKEFEIANYKGSAKREVDLIHTDLELDFDFENQTVLGKAVLTMKPYFAAIKSVTLDAQDFEVGKVYVVYQGDSASVGYTYDGQQLMIPLPRLMEKEDTFNLAFSYNAFPEMNSGNGSTAITDTKGLYFIDPKGEDPLRPTMIWTQGETQHNSKWFPTIDHPNERMTQLFKLTVPDSMISIGNGELVDQVDLENGSHVDYWEMKKPHAPYLAAFAMGDFGQVETEWNGIPVRYFVEKGYEKGAEIVFKNTPKMLQFFSEKLGVNYPWPKYDQVVVKDFVSGAMENTTVSIFMEELRLNENEAIDSEWDYIIAHELFHQWFGDYVTTESWANLPLNEGFANYSEYLWNEHYYGKDQAALKLVAEMETYFQEALSKQVDLIRYQYEDSEDMFDSHSYAKSGVVLHMLRKYLGDEAFFTGLNLYLKEHAFSSVEIHDLRQAFEEVKGEDLNWFFNQWFMAKGHPELFVEIDYSVPENILVSITQLQDLGSTPLYQIPFEVSWYEGNVRKVKSFLLKESFQQFALENGTPTDLVFFDEGKDLLTKKVQDVSKEQWVRQFERSELGIARYEALDSLVAKEATEELKNLIPKAIQDNFWSVREFALGVLQSHTEWISENPELENQLNQIIQIQTKNSVRAGAIDVLAAFDAEKYLDELLKLANDPSVLVSSSALMGLTAIEGYELSEELVEKFSEEDNFRYVIPVSEYFISKPVMGKGEWFHEKMEKLSGEGLYFFLGYYGEYFSRFPEEGKAMAVEKLKEKMEFSSMNFIRLGAFQAILAFSDDQQVVEEISKIASREKDPELKSYYDYFMEALLDEN</sequence>
<feature type="domain" description="Aminopeptidase N-like N-terminal" evidence="15">
    <location>
        <begin position="89"/>
        <end position="278"/>
    </location>
</feature>
<evidence type="ECO:0000256" key="5">
    <source>
        <dbReference type="ARBA" id="ARBA00015611"/>
    </source>
</evidence>
<evidence type="ECO:0000256" key="7">
    <source>
        <dbReference type="ARBA" id="ARBA00022670"/>
    </source>
</evidence>
<dbReference type="EC" id="3.4.11.2" evidence="4"/>
<evidence type="ECO:0000313" key="17">
    <source>
        <dbReference type="Proteomes" id="UP000588604"/>
    </source>
</evidence>
<evidence type="ECO:0000256" key="3">
    <source>
        <dbReference type="ARBA" id="ARBA00010136"/>
    </source>
</evidence>
<dbReference type="GO" id="GO:0016020">
    <property type="term" value="C:membrane"/>
    <property type="evidence" value="ECO:0007669"/>
    <property type="project" value="TreeGrafter"/>
</dbReference>
<feature type="domain" description="Peptidase M1 membrane alanine aminopeptidase" evidence="14">
    <location>
        <begin position="315"/>
        <end position="521"/>
    </location>
</feature>
<dbReference type="GO" id="GO:0008270">
    <property type="term" value="F:zinc ion binding"/>
    <property type="evidence" value="ECO:0007669"/>
    <property type="project" value="InterPro"/>
</dbReference>
<keyword evidence="10" id="KW-0862">Zinc</keyword>
<gene>
    <name evidence="16" type="ORF">FHS59_001608</name>
</gene>
<dbReference type="InterPro" id="IPR001930">
    <property type="entry name" value="Peptidase_M1"/>
</dbReference>
<evidence type="ECO:0000256" key="1">
    <source>
        <dbReference type="ARBA" id="ARBA00000098"/>
    </source>
</evidence>
<dbReference type="Gene3D" id="1.25.10.10">
    <property type="entry name" value="Leucine-rich Repeat Variant"/>
    <property type="match status" value="1"/>
</dbReference>
<dbReference type="GO" id="GO:0006508">
    <property type="term" value="P:proteolysis"/>
    <property type="evidence" value="ECO:0007669"/>
    <property type="project" value="UniProtKB-KW"/>
</dbReference>
<proteinExistence type="inferred from homology"/>
<comment type="similarity">
    <text evidence="3">Belongs to the peptidase M1 family.</text>
</comment>
<dbReference type="GO" id="GO:0042277">
    <property type="term" value="F:peptide binding"/>
    <property type="evidence" value="ECO:0007669"/>
    <property type="project" value="TreeGrafter"/>
</dbReference>
<evidence type="ECO:0000256" key="10">
    <source>
        <dbReference type="ARBA" id="ARBA00022833"/>
    </source>
</evidence>
<dbReference type="InterPro" id="IPR045357">
    <property type="entry name" value="Aminopeptidase_N-like_N"/>
</dbReference>
<keyword evidence="8" id="KW-0479">Metal-binding</keyword>
<dbReference type="Pfam" id="PF01433">
    <property type="entry name" value="Peptidase_M1"/>
    <property type="match status" value="1"/>
</dbReference>
<dbReference type="FunFam" id="1.10.390.10:FF:000013">
    <property type="entry name" value="Aminopeptidase N"/>
    <property type="match status" value="1"/>
</dbReference>
<reference evidence="16 17" key="1">
    <citation type="submission" date="2020-08" db="EMBL/GenBank/DDBJ databases">
        <title>Genomic Encyclopedia of Type Strains, Phase IV (KMG-IV): sequencing the most valuable type-strain genomes for metagenomic binning, comparative biology and taxonomic classification.</title>
        <authorList>
            <person name="Goeker M."/>
        </authorList>
    </citation>
    <scope>NUCLEOTIDE SEQUENCE [LARGE SCALE GENOMIC DNA]</scope>
    <source>
        <strain evidence="16 17">DSM 102044</strain>
    </source>
</reference>
<dbReference type="GO" id="GO:0016285">
    <property type="term" value="F:alanyl aminopeptidase activity"/>
    <property type="evidence" value="ECO:0007669"/>
    <property type="project" value="UniProtKB-EC"/>
</dbReference>
<keyword evidence="6 16" id="KW-0031">Aminopeptidase</keyword>
<organism evidence="16 17">
    <name type="scientific">Algoriphagus iocasae</name>
    <dbReference type="NCBI Taxonomy" id="1836499"/>
    <lineage>
        <taxon>Bacteria</taxon>
        <taxon>Pseudomonadati</taxon>
        <taxon>Bacteroidota</taxon>
        <taxon>Cytophagia</taxon>
        <taxon>Cytophagales</taxon>
        <taxon>Cyclobacteriaceae</taxon>
        <taxon>Algoriphagus</taxon>
    </lineage>
</organism>
<evidence type="ECO:0000259" key="15">
    <source>
        <dbReference type="Pfam" id="PF17900"/>
    </source>
</evidence>
<comment type="cofactor">
    <cofactor evidence="2">
        <name>Zn(2+)</name>
        <dbReference type="ChEBI" id="CHEBI:29105"/>
    </cofactor>
</comment>
<evidence type="ECO:0000256" key="11">
    <source>
        <dbReference type="ARBA" id="ARBA00023049"/>
    </source>
</evidence>
<dbReference type="Gene3D" id="2.60.40.1730">
    <property type="entry name" value="tricorn interacting facor f3 domain"/>
    <property type="match status" value="1"/>
</dbReference>
<comment type="caution">
    <text evidence="16">The sequence shown here is derived from an EMBL/GenBank/DDBJ whole genome shotgun (WGS) entry which is preliminary data.</text>
</comment>